<keyword evidence="4 10" id="KW-0378">Hydrolase</keyword>
<dbReference type="SMART" id="SM00254">
    <property type="entry name" value="ShKT"/>
    <property type="match status" value="1"/>
</dbReference>
<feature type="domain" description="ShKT" evidence="12">
    <location>
        <begin position="289"/>
        <end position="325"/>
    </location>
</feature>
<evidence type="ECO:0000256" key="10">
    <source>
        <dbReference type="PROSITE-ProRule" id="PRU01211"/>
    </source>
</evidence>
<dbReference type="GO" id="GO:0004222">
    <property type="term" value="F:metalloendopeptidase activity"/>
    <property type="evidence" value="ECO:0007669"/>
    <property type="project" value="UniProtKB-UniRule"/>
</dbReference>
<dbReference type="PROSITE" id="PS51670">
    <property type="entry name" value="SHKT"/>
    <property type="match status" value="1"/>
</dbReference>
<evidence type="ECO:0000313" key="14">
    <source>
        <dbReference type="Proteomes" id="UP000035680"/>
    </source>
</evidence>
<dbReference type="EC" id="3.4.24.-" evidence="11"/>
<feature type="active site" evidence="10">
    <location>
        <position position="155"/>
    </location>
</feature>
<dbReference type="Pfam" id="PF01400">
    <property type="entry name" value="Astacin"/>
    <property type="match status" value="1"/>
</dbReference>
<dbReference type="GO" id="GO:0006508">
    <property type="term" value="P:proteolysis"/>
    <property type="evidence" value="ECO:0007669"/>
    <property type="project" value="UniProtKB-KW"/>
</dbReference>
<evidence type="ECO:0000256" key="3">
    <source>
        <dbReference type="ARBA" id="ARBA00022723"/>
    </source>
</evidence>
<dbReference type="PANTHER" id="PTHR10127:SF852">
    <property type="entry name" value="ZINC METALLOPROTEINASE NAS-12"/>
    <property type="match status" value="1"/>
</dbReference>
<evidence type="ECO:0000256" key="8">
    <source>
        <dbReference type="ARBA" id="ARBA00023157"/>
    </source>
</evidence>
<comment type="cofactor">
    <cofactor evidence="10 11">
        <name>Zn(2+)</name>
        <dbReference type="ChEBI" id="CHEBI:29105"/>
    </cofactor>
    <text evidence="10 11">Binds 1 zinc ion per subunit.</text>
</comment>
<evidence type="ECO:0000256" key="2">
    <source>
        <dbReference type="ARBA" id="ARBA00022670"/>
    </source>
</evidence>
<dbReference type="GO" id="GO:0008270">
    <property type="term" value="F:zinc ion binding"/>
    <property type="evidence" value="ECO:0007669"/>
    <property type="project" value="UniProtKB-UniRule"/>
</dbReference>
<reference evidence="15" key="2">
    <citation type="submission" date="2015-08" db="UniProtKB">
        <authorList>
            <consortium name="WormBaseParasite"/>
        </authorList>
    </citation>
    <scope>IDENTIFICATION</scope>
</reference>
<evidence type="ECO:0000256" key="1">
    <source>
        <dbReference type="ARBA" id="ARBA00002657"/>
    </source>
</evidence>
<keyword evidence="5 10" id="KW-0862">Zinc</keyword>
<dbReference type="SMART" id="SM00235">
    <property type="entry name" value="ZnMc"/>
    <property type="match status" value="1"/>
</dbReference>
<comment type="function">
    <text evidence="1">Metalloprotease.</text>
</comment>
<evidence type="ECO:0000256" key="7">
    <source>
        <dbReference type="ARBA" id="ARBA00023145"/>
    </source>
</evidence>
<evidence type="ECO:0000259" key="12">
    <source>
        <dbReference type="PROSITE" id="PS51670"/>
    </source>
</evidence>
<evidence type="ECO:0000259" key="13">
    <source>
        <dbReference type="PROSITE" id="PS51864"/>
    </source>
</evidence>
<reference evidence="14" key="1">
    <citation type="submission" date="2014-07" db="EMBL/GenBank/DDBJ databases">
        <authorList>
            <person name="Martin A.A"/>
            <person name="De Silva N."/>
        </authorList>
    </citation>
    <scope>NUCLEOTIDE SEQUENCE</scope>
</reference>
<dbReference type="CDD" id="cd04280">
    <property type="entry name" value="ZnMc_astacin_like"/>
    <property type="match status" value="1"/>
</dbReference>
<protein>
    <recommendedName>
        <fullName evidence="11">Metalloendopeptidase</fullName>
        <ecNumber evidence="11">3.4.24.-</ecNumber>
    </recommendedName>
</protein>
<keyword evidence="6 10" id="KW-0482">Metalloprotease</keyword>
<feature type="binding site" evidence="10">
    <location>
        <position position="164"/>
    </location>
    <ligand>
        <name>Zn(2+)</name>
        <dbReference type="ChEBI" id="CHEBI:29105"/>
        <note>catalytic</note>
    </ligand>
</feature>
<dbReference type="InterPro" id="IPR001506">
    <property type="entry name" value="Peptidase_M12A"/>
</dbReference>
<feature type="binding site" evidence="10">
    <location>
        <position position="154"/>
    </location>
    <ligand>
        <name>Zn(2+)</name>
        <dbReference type="ChEBI" id="CHEBI:29105"/>
        <note>catalytic</note>
    </ligand>
</feature>
<feature type="binding site" evidence="10">
    <location>
        <position position="158"/>
    </location>
    <ligand>
        <name>Zn(2+)</name>
        <dbReference type="ChEBI" id="CHEBI:29105"/>
        <note>catalytic</note>
    </ligand>
</feature>
<dbReference type="Pfam" id="PF01549">
    <property type="entry name" value="ShK"/>
    <property type="match status" value="1"/>
</dbReference>
<evidence type="ECO:0000256" key="4">
    <source>
        <dbReference type="ARBA" id="ARBA00022801"/>
    </source>
</evidence>
<keyword evidence="7" id="KW-0865">Zymogen</keyword>
<keyword evidence="14" id="KW-1185">Reference proteome</keyword>
<proteinExistence type="predicted"/>
<evidence type="ECO:0000313" key="15">
    <source>
        <dbReference type="WBParaSite" id="SVE_0224400.1"/>
    </source>
</evidence>
<dbReference type="Gene3D" id="3.40.390.10">
    <property type="entry name" value="Collagenase (Catalytic Domain)"/>
    <property type="match status" value="1"/>
</dbReference>
<organism evidence="14 15">
    <name type="scientific">Strongyloides venezuelensis</name>
    <name type="common">Threadworm</name>
    <dbReference type="NCBI Taxonomy" id="75913"/>
    <lineage>
        <taxon>Eukaryota</taxon>
        <taxon>Metazoa</taxon>
        <taxon>Ecdysozoa</taxon>
        <taxon>Nematoda</taxon>
        <taxon>Chromadorea</taxon>
        <taxon>Rhabditida</taxon>
        <taxon>Tylenchina</taxon>
        <taxon>Panagrolaimomorpha</taxon>
        <taxon>Strongyloidoidea</taxon>
        <taxon>Strongyloididae</taxon>
        <taxon>Strongyloides</taxon>
    </lineage>
</organism>
<dbReference type="InterPro" id="IPR006026">
    <property type="entry name" value="Peptidase_Metallo"/>
</dbReference>
<dbReference type="WBParaSite" id="SVE_0224400.1">
    <property type="protein sequence ID" value="SVE_0224400.1"/>
    <property type="gene ID" value="SVE_0224400"/>
</dbReference>
<dbReference type="InterPro" id="IPR034035">
    <property type="entry name" value="Astacin-like_dom"/>
</dbReference>
<dbReference type="Gene3D" id="1.10.10.1940">
    <property type="match status" value="1"/>
</dbReference>
<sequence>MSDIVGILKFLIIISIFDCFYGFEIRQPNNEVKNLRYGDILLTEAQIERIKMTENPLNKVRSHFRREAMTMRWNDAVVPYTISPKFGLMEKMLIQKAMKQIQEVSCFKFKPRNYETDYLKISKLDGCYSYVGKIGGGQELSLANGCLHDYIIIHEFLHAIGFEHEHQRYDRDNYIEVVYHNIEPSQYHNFDKVNIHEITTFNYKYDLKSIMHYDETAFGRVNGMTRQKLVTMVPRDKSIKLNDNLELSTWDIEKLNIAGNCKSENNNNGGNNVIESGGGEIPSVVVVDCLDLSPFCHLYLKQGLCINPIYVQLTTSLCPKTCFNCMTPV</sequence>
<dbReference type="InterPro" id="IPR024079">
    <property type="entry name" value="MetalloPept_cat_dom_sf"/>
</dbReference>
<evidence type="ECO:0000256" key="9">
    <source>
        <dbReference type="PROSITE-ProRule" id="PRU01005"/>
    </source>
</evidence>
<dbReference type="InterPro" id="IPR003582">
    <property type="entry name" value="ShKT_dom"/>
</dbReference>
<dbReference type="PRINTS" id="PR00480">
    <property type="entry name" value="ASTACIN"/>
</dbReference>
<evidence type="ECO:0000256" key="5">
    <source>
        <dbReference type="ARBA" id="ARBA00022833"/>
    </source>
</evidence>
<accession>A0A0K0F0D0</accession>
<comment type="caution">
    <text evidence="9">Lacks conserved residue(s) required for the propagation of feature annotation.</text>
</comment>
<evidence type="ECO:0000256" key="11">
    <source>
        <dbReference type="RuleBase" id="RU361183"/>
    </source>
</evidence>
<keyword evidence="2 10" id="KW-0645">Protease</keyword>
<keyword evidence="8 10" id="KW-1015">Disulfide bond</keyword>
<feature type="disulfide bond" evidence="10">
    <location>
        <begin position="106"/>
        <end position="261"/>
    </location>
</feature>
<dbReference type="Proteomes" id="UP000035680">
    <property type="component" value="Unassembled WGS sequence"/>
</dbReference>
<dbReference type="PROSITE" id="PS51864">
    <property type="entry name" value="ASTACIN"/>
    <property type="match status" value="1"/>
</dbReference>
<feature type="domain" description="Peptidase M12A" evidence="13">
    <location>
        <begin position="67"/>
        <end position="262"/>
    </location>
</feature>
<dbReference type="SUPFAM" id="SSF55486">
    <property type="entry name" value="Metalloproteases ('zincins'), catalytic domain"/>
    <property type="match status" value="1"/>
</dbReference>
<name>A0A0K0F0D0_STRVS</name>
<dbReference type="AlphaFoldDB" id="A0A0K0F0D0"/>
<dbReference type="STRING" id="75913.A0A0K0F0D0"/>
<keyword evidence="3 10" id="KW-0479">Metal-binding</keyword>
<evidence type="ECO:0000256" key="6">
    <source>
        <dbReference type="ARBA" id="ARBA00023049"/>
    </source>
</evidence>
<dbReference type="PANTHER" id="PTHR10127">
    <property type="entry name" value="DISCOIDIN, CUB, EGF, LAMININ , AND ZINC METALLOPROTEASE DOMAIN CONTAINING"/>
    <property type="match status" value="1"/>
</dbReference>